<comment type="similarity">
    <text evidence="1">Belongs to the HpcH/HpaI aldolase family.</text>
</comment>
<evidence type="ECO:0000256" key="3">
    <source>
        <dbReference type="ARBA" id="ARBA00023239"/>
    </source>
</evidence>
<evidence type="ECO:0000256" key="1">
    <source>
        <dbReference type="ARBA" id="ARBA00005568"/>
    </source>
</evidence>
<dbReference type="PANTHER" id="PTHR30502">
    <property type="entry name" value="2-KETO-3-DEOXY-L-RHAMNONATE ALDOLASE"/>
    <property type="match status" value="1"/>
</dbReference>
<comment type="caution">
    <text evidence="5">The sequence shown here is derived from an EMBL/GenBank/DDBJ whole genome shotgun (WGS) entry which is preliminary data.</text>
</comment>
<dbReference type="InterPro" id="IPR040442">
    <property type="entry name" value="Pyrv_kinase-like_dom_sf"/>
</dbReference>
<dbReference type="Pfam" id="PF03328">
    <property type="entry name" value="HpcH_HpaI"/>
    <property type="match status" value="1"/>
</dbReference>
<gene>
    <name evidence="5" type="ORF">DWE98_24135</name>
</gene>
<keyword evidence="2" id="KW-0479">Metal-binding</keyword>
<proteinExistence type="inferred from homology"/>
<dbReference type="GO" id="GO:0046872">
    <property type="term" value="F:metal ion binding"/>
    <property type="evidence" value="ECO:0007669"/>
    <property type="project" value="UniProtKB-KW"/>
</dbReference>
<protein>
    <submittedName>
        <fullName evidence="5">Hydroxyacid aldolase</fullName>
    </submittedName>
</protein>
<dbReference type="SUPFAM" id="SSF51621">
    <property type="entry name" value="Phosphoenolpyruvate/pyruvate domain"/>
    <property type="match status" value="1"/>
</dbReference>
<dbReference type="RefSeq" id="WP_114831867.1">
    <property type="nucleotide sequence ID" value="NZ_QQTO01000018.1"/>
</dbReference>
<dbReference type="AlphaFoldDB" id="A0A370L054"/>
<dbReference type="Gene3D" id="3.20.20.60">
    <property type="entry name" value="Phosphoenolpyruvate-binding domains"/>
    <property type="match status" value="1"/>
</dbReference>
<dbReference type="InterPro" id="IPR005000">
    <property type="entry name" value="Aldolase/citrate-lyase_domain"/>
</dbReference>
<reference evidence="6" key="1">
    <citation type="submission" date="2018-07" db="EMBL/GenBank/DDBJ databases">
        <authorList>
            <person name="Safronova V.I."/>
            <person name="Chirak E.R."/>
            <person name="Sazanova A.L."/>
        </authorList>
    </citation>
    <scope>NUCLEOTIDE SEQUENCE [LARGE SCALE GENOMIC DNA]</scope>
    <source>
        <strain evidence="6">RCAM04685</strain>
    </source>
</reference>
<keyword evidence="3" id="KW-0456">Lyase</keyword>
<dbReference type="InterPro" id="IPR015813">
    <property type="entry name" value="Pyrv/PenolPyrv_kinase-like_dom"/>
</dbReference>
<keyword evidence="6" id="KW-1185">Reference proteome</keyword>
<feature type="domain" description="HpcH/HpaI aldolase/citrate lyase" evidence="4">
    <location>
        <begin position="26"/>
        <end position="249"/>
    </location>
</feature>
<organism evidence="5 6">
    <name type="scientific">Bosea caraganae</name>
    <dbReference type="NCBI Taxonomy" id="2763117"/>
    <lineage>
        <taxon>Bacteria</taxon>
        <taxon>Pseudomonadati</taxon>
        <taxon>Pseudomonadota</taxon>
        <taxon>Alphaproteobacteria</taxon>
        <taxon>Hyphomicrobiales</taxon>
        <taxon>Boseaceae</taxon>
        <taxon>Bosea</taxon>
    </lineage>
</organism>
<dbReference type="PANTHER" id="PTHR30502:SF0">
    <property type="entry name" value="PHOSPHOENOLPYRUVATE CARBOXYLASE FAMILY PROTEIN"/>
    <property type="match status" value="1"/>
</dbReference>
<dbReference type="EMBL" id="QQTP01000017">
    <property type="protein sequence ID" value="RDJ20611.1"/>
    <property type="molecule type" value="Genomic_DNA"/>
</dbReference>
<evidence type="ECO:0000313" key="5">
    <source>
        <dbReference type="EMBL" id="RDJ20611.1"/>
    </source>
</evidence>
<dbReference type="GO" id="GO:0016832">
    <property type="term" value="F:aldehyde-lyase activity"/>
    <property type="evidence" value="ECO:0007669"/>
    <property type="project" value="TreeGrafter"/>
</dbReference>
<dbReference type="GO" id="GO:0005737">
    <property type="term" value="C:cytoplasm"/>
    <property type="evidence" value="ECO:0007669"/>
    <property type="project" value="TreeGrafter"/>
</dbReference>
<name>A0A370L054_9HYPH</name>
<dbReference type="Proteomes" id="UP000255207">
    <property type="component" value="Unassembled WGS sequence"/>
</dbReference>
<dbReference type="InterPro" id="IPR050251">
    <property type="entry name" value="HpcH-HpaI_aldolase"/>
</dbReference>
<evidence type="ECO:0000256" key="2">
    <source>
        <dbReference type="ARBA" id="ARBA00022723"/>
    </source>
</evidence>
<evidence type="ECO:0000259" key="4">
    <source>
        <dbReference type="Pfam" id="PF03328"/>
    </source>
</evidence>
<accession>A0A370L054</accession>
<evidence type="ECO:0000313" key="6">
    <source>
        <dbReference type="Proteomes" id="UP000255207"/>
    </source>
</evidence>
<dbReference type="OrthoDB" id="9802624at2"/>
<sequence length="261" mass="27515">MSSAKPTVLSSLADRFAKGDTILSAWCGLPDPSVSAILAQEDFDAITLDMQHGPITLAEVIRAVPLINAAGKPVVARIAVGEFQNVSKLFDTGVSGVIAPMINTIEDAKRLAAYAKYPPLGERSWGSYGGLGASGLDPNTYLKEANRFSLTFAMIETREAMAIVDDILALEGIDALFVGPSDLSIALSGGKQVNALAKEVDDAVRHIVARASAVNKPVAFYAATAERAKQGVEMGCRFVTVMSDSTLLRTATKTALKTVRG</sequence>